<dbReference type="PANTHER" id="PTHR43690">
    <property type="entry name" value="NARDILYSIN"/>
    <property type="match status" value="1"/>
</dbReference>
<name>A0A9P5VMD1_9FUNG</name>
<feature type="compositionally biased region" description="Basic and acidic residues" evidence="7">
    <location>
        <begin position="149"/>
        <end position="194"/>
    </location>
</feature>
<evidence type="ECO:0000256" key="4">
    <source>
        <dbReference type="ARBA" id="ARBA00022801"/>
    </source>
</evidence>
<dbReference type="Proteomes" id="UP000696485">
    <property type="component" value="Unassembled WGS sequence"/>
</dbReference>
<keyword evidence="2" id="KW-0645">Protease</keyword>
<dbReference type="FunFam" id="3.30.830.10:FF:000004">
    <property type="entry name" value="Putative insulin-degrading enzyme"/>
    <property type="match status" value="1"/>
</dbReference>
<dbReference type="GO" id="GO:0046872">
    <property type="term" value="F:metal ion binding"/>
    <property type="evidence" value="ECO:0007669"/>
    <property type="project" value="UniProtKB-KW"/>
</dbReference>
<evidence type="ECO:0000313" key="12">
    <source>
        <dbReference type="EMBL" id="KAF9332034.1"/>
    </source>
</evidence>
<sequence>MPADNKRKFQTGQPVSTRRRAKKTKLAAAQAERNAVTPSKKAQRKAARPPKPIREKKAESDDEEEELEEEEEEEEEEVVEEDQEQDDEDEEESPQSTASHPLQDSDDEDDSDDEPIGKGKKGYKKKVKKPSGKKGKVFADTGKIKSKLNQKEQKQAEKDKARKALINKKIEEIKKQKTEKRKENKQRAAHEEAKAQASASKRSVSFQVSSPLLTSRVYFSTSRRTFMASPNPAESQALPDGYVLSEKKTHADFTKPIESSLNDDRLYRLIRLNNDLEVLLIQDPTVDKSAAALDVHVGHLSDPKNLQGLAHFLEHLLFMGTAKYPRENEYSEFLSQHSGSSNAFTGLDNTNYYFDVSHAHLEGALDRFAQFFISPAFSENCKDRELRAVDSEHKKNLQSDSWRLFQLEKNLSSPDHPYSQFGTGNLETLQDAPGREGIDVRDELIRFHSKYYSANIMKLVILGREPLDQLAEWAIEKFSPVRNLGIKPPANTNPPWTAKELLRTTYVKPVKDVRSLEIKFPFPDQYPFYTIHPARYITHAIGHEGGGSILSLLKKKGWANNLSAGTSHGGIGFEFFKITVDLTKEGLAHYEDVTLIIFQYIQMLKKEGVRPYIWDEITSLAATSFRFKEKSPASGYVSRLAGILQRGYAPEWVLSGPYLIRGSDPNMIMDCINELKIDAWKSHLVTQDSSVVPGGAFTETEKWYGTEYHVAPVATNLLEKLENLEAISELHLPVPNDFIPENFETNKVPTTTPLTTPVLLKHTPLTRIWHKKDDIFWVPKVNMYFQLKSPLSYSSPSNNVKTQLYVNLLKDALNEYSYDADLAGLSYSLDTTVEGMILSVEGYNDKAHVLLQKVVEKMKNLEIDPERFRLIHDQMDRMYKNFKLEAPHQHAMYYMSYLTQEKLWTQEEKLAELMDLTPADIQAFYPTLLSRLHIEGLVHGNMTAADALKAGAIIEEGLYPKSLVPSELLSQRSHILPDNCKAVYQREVPDPNNVNSGLEYYLQIDEATSKESRARIQIMAQIINEPCFNQLRTKEQLGYLVFSGVRKQTGAIGLRFILQSERDPVHLESRVEHFLESRMKTYLDEMKPAEYEKQVQSLIQKKLEKDKNLRQETYRYWGQIVSGYYDFDEIQDEVEEMRRVSLDMIREFFRQSILPSAARAKKLSVHVQSQKVPPVIAKKGGEGDGSKKEPEDETPSQLRDDTVVIKDLVGFKAGLELSRAPYPVADLLRYSKL</sequence>
<dbReference type="PROSITE" id="PS00143">
    <property type="entry name" value="INSULINASE"/>
    <property type="match status" value="1"/>
</dbReference>
<dbReference type="GO" id="GO:0004222">
    <property type="term" value="F:metalloendopeptidase activity"/>
    <property type="evidence" value="ECO:0007669"/>
    <property type="project" value="InterPro"/>
</dbReference>
<keyword evidence="4" id="KW-0378">Hydrolase</keyword>
<evidence type="ECO:0000259" key="11">
    <source>
        <dbReference type="Pfam" id="PF22456"/>
    </source>
</evidence>
<feature type="compositionally biased region" description="Acidic residues" evidence="7">
    <location>
        <begin position="104"/>
        <end position="114"/>
    </location>
</feature>
<evidence type="ECO:0000256" key="3">
    <source>
        <dbReference type="ARBA" id="ARBA00022723"/>
    </source>
</evidence>
<feature type="domain" description="Peptidase M16 middle/third" evidence="10">
    <location>
        <begin position="625"/>
        <end position="912"/>
    </location>
</feature>
<reference evidence="12" key="1">
    <citation type="journal article" date="2020" name="Fungal Divers.">
        <title>Resolving the Mortierellaceae phylogeny through synthesis of multi-gene phylogenetics and phylogenomics.</title>
        <authorList>
            <person name="Vandepol N."/>
            <person name="Liber J."/>
            <person name="Desiro A."/>
            <person name="Na H."/>
            <person name="Kennedy M."/>
            <person name="Barry K."/>
            <person name="Grigoriev I.V."/>
            <person name="Miller A.N."/>
            <person name="O'Donnell K."/>
            <person name="Stajich J.E."/>
            <person name="Bonito G."/>
        </authorList>
    </citation>
    <scope>NUCLEOTIDE SEQUENCE</scope>
    <source>
        <strain evidence="12">NVP1</strain>
    </source>
</reference>
<dbReference type="PANTHER" id="PTHR43690:SF18">
    <property type="entry name" value="INSULIN-DEGRADING ENZYME-RELATED"/>
    <property type="match status" value="1"/>
</dbReference>
<evidence type="ECO:0000259" key="10">
    <source>
        <dbReference type="Pfam" id="PF16187"/>
    </source>
</evidence>
<comment type="caution">
    <text evidence="12">The sequence shown here is derived from an EMBL/GenBank/DDBJ whole genome shotgun (WGS) entry which is preliminary data.</text>
</comment>
<evidence type="ECO:0000259" key="9">
    <source>
        <dbReference type="Pfam" id="PF05193"/>
    </source>
</evidence>
<feature type="region of interest" description="Disordered" evidence="7">
    <location>
        <begin position="1174"/>
        <end position="1200"/>
    </location>
</feature>
<evidence type="ECO:0000256" key="5">
    <source>
        <dbReference type="ARBA" id="ARBA00022833"/>
    </source>
</evidence>
<dbReference type="Pfam" id="PF22456">
    <property type="entry name" value="PqqF-like_C_4"/>
    <property type="match status" value="1"/>
</dbReference>
<dbReference type="SUPFAM" id="SSF63411">
    <property type="entry name" value="LuxS/MPP-like metallohydrolase"/>
    <property type="match status" value="4"/>
</dbReference>
<dbReference type="Gene3D" id="3.30.830.10">
    <property type="entry name" value="Metalloenzyme, LuxS/M16 peptidase-like"/>
    <property type="match status" value="4"/>
</dbReference>
<evidence type="ECO:0000256" key="2">
    <source>
        <dbReference type="ARBA" id="ARBA00022670"/>
    </source>
</evidence>
<dbReference type="InterPro" id="IPR007863">
    <property type="entry name" value="Peptidase_M16_C"/>
</dbReference>
<dbReference type="GO" id="GO:0043171">
    <property type="term" value="P:peptide catabolic process"/>
    <property type="evidence" value="ECO:0007669"/>
    <property type="project" value="TreeGrafter"/>
</dbReference>
<dbReference type="AlphaFoldDB" id="A0A9P5VMD1"/>
<feature type="compositionally biased region" description="Acidic residues" evidence="7">
    <location>
        <begin position="60"/>
        <end position="93"/>
    </location>
</feature>
<feature type="domain" description="Coenzyme PQQ synthesis protein F-like C-terminal lobe" evidence="11">
    <location>
        <begin position="1019"/>
        <end position="1117"/>
    </location>
</feature>
<evidence type="ECO:0000256" key="1">
    <source>
        <dbReference type="ARBA" id="ARBA00007261"/>
    </source>
</evidence>
<dbReference type="Pfam" id="PF05193">
    <property type="entry name" value="Peptidase_M16_C"/>
    <property type="match status" value="1"/>
</dbReference>
<evidence type="ECO:0000313" key="13">
    <source>
        <dbReference type="Proteomes" id="UP000696485"/>
    </source>
</evidence>
<dbReference type="InterPro" id="IPR011765">
    <property type="entry name" value="Pept_M16_N"/>
</dbReference>
<feature type="compositionally biased region" description="Basic residues" evidence="7">
    <location>
        <begin position="118"/>
        <end position="136"/>
    </location>
</feature>
<protein>
    <submittedName>
        <fullName evidence="12">Insulinase (Peptidase M16)</fullName>
    </submittedName>
</protein>
<keyword evidence="5" id="KW-0862">Zinc</keyword>
<dbReference type="Pfam" id="PF00675">
    <property type="entry name" value="Peptidase_M16"/>
    <property type="match status" value="1"/>
</dbReference>
<keyword evidence="13" id="KW-1185">Reference proteome</keyword>
<dbReference type="GO" id="GO:0005739">
    <property type="term" value="C:mitochondrion"/>
    <property type="evidence" value="ECO:0007669"/>
    <property type="project" value="TreeGrafter"/>
</dbReference>
<feature type="domain" description="Peptidase M16 N-terminal" evidence="8">
    <location>
        <begin position="278"/>
        <end position="414"/>
    </location>
</feature>
<dbReference type="FunFam" id="3.30.830.10:FF:000005">
    <property type="entry name" value="nardilysin isoform X1"/>
    <property type="match status" value="1"/>
</dbReference>
<feature type="region of interest" description="Disordered" evidence="7">
    <location>
        <begin position="1"/>
        <end position="200"/>
    </location>
</feature>
<dbReference type="InterPro" id="IPR050626">
    <property type="entry name" value="Peptidase_M16"/>
</dbReference>
<comment type="similarity">
    <text evidence="1">Belongs to the peptidase M16 family.</text>
</comment>
<dbReference type="FunFam" id="3.30.830.10:FF:000003">
    <property type="entry name" value="Insulin-degrading enzyme"/>
    <property type="match status" value="1"/>
</dbReference>
<feature type="domain" description="Peptidase M16 C-terminal" evidence="9">
    <location>
        <begin position="441"/>
        <end position="616"/>
    </location>
</feature>
<gene>
    <name evidence="12" type="primary">IDE1_1</name>
    <name evidence="12" type="ORF">BG006_005099</name>
</gene>
<accession>A0A9P5VMD1</accession>
<dbReference type="InterPro" id="IPR011249">
    <property type="entry name" value="Metalloenz_LuxS/M16"/>
</dbReference>
<proteinExistence type="inferred from homology"/>
<dbReference type="InterPro" id="IPR001431">
    <property type="entry name" value="Pept_M16_Zn_BS"/>
</dbReference>
<keyword evidence="3" id="KW-0479">Metal-binding</keyword>
<dbReference type="Pfam" id="PF16187">
    <property type="entry name" value="Peptidase_M16_M"/>
    <property type="match status" value="1"/>
</dbReference>
<dbReference type="InterPro" id="IPR054734">
    <property type="entry name" value="PqqF-like_C_4"/>
</dbReference>
<feature type="compositionally biased region" description="Basic and acidic residues" evidence="7">
    <location>
        <begin position="1179"/>
        <end position="1190"/>
    </location>
</feature>
<dbReference type="GO" id="GO:0005829">
    <property type="term" value="C:cytosol"/>
    <property type="evidence" value="ECO:0007669"/>
    <property type="project" value="TreeGrafter"/>
</dbReference>
<dbReference type="GO" id="GO:0051603">
    <property type="term" value="P:proteolysis involved in protein catabolic process"/>
    <property type="evidence" value="ECO:0007669"/>
    <property type="project" value="TreeGrafter"/>
</dbReference>
<dbReference type="InterPro" id="IPR032632">
    <property type="entry name" value="Peptidase_M16_M"/>
</dbReference>
<evidence type="ECO:0000259" key="8">
    <source>
        <dbReference type="Pfam" id="PF00675"/>
    </source>
</evidence>
<evidence type="ECO:0000256" key="6">
    <source>
        <dbReference type="ARBA" id="ARBA00023049"/>
    </source>
</evidence>
<organism evidence="12 13">
    <name type="scientific">Podila minutissima</name>
    <dbReference type="NCBI Taxonomy" id="64525"/>
    <lineage>
        <taxon>Eukaryota</taxon>
        <taxon>Fungi</taxon>
        <taxon>Fungi incertae sedis</taxon>
        <taxon>Mucoromycota</taxon>
        <taxon>Mortierellomycotina</taxon>
        <taxon>Mortierellomycetes</taxon>
        <taxon>Mortierellales</taxon>
        <taxon>Mortierellaceae</taxon>
        <taxon>Podila</taxon>
    </lineage>
</organism>
<keyword evidence="6" id="KW-0482">Metalloprotease</keyword>
<dbReference type="EMBL" id="JAAAUY010000286">
    <property type="protein sequence ID" value="KAF9332034.1"/>
    <property type="molecule type" value="Genomic_DNA"/>
</dbReference>
<evidence type="ECO:0000256" key="7">
    <source>
        <dbReference type="SAM" id="MobiDB-lite"/>
    </source>
</evidence>